<keyword evidence="4 8" id="KW-0566">Pantothenate biosynthesis</keyword>
<gene>
    <name evidence="8 9" type="primary">panC</name>
    <name evidence="9" type="ORF">GCM10007384_06760</name>
</gene>
<dbReference type="GO" id="GO:0005829">
    <property type="term" value="C:cytosol"/>
    <property type="evidence" value="ECO:0007669"/>
    <property type="project" value="TreeGrafter"/>
</dbReference>
<dbReference type="PANTHER" id="PTHR21299">
    <property type="entry name" value="CYTIDYLATE KINASE/PANTOATE-BETA-ALANINE LIGASE"/>
    <property type="match status" value="1"/>
</dbReference>
<dbReference type="Pfam" id="PF02569">
    <property type="entry name" value="Pantoate_ligase"/>
    <property type="match status" value="1"/>
</dbReference>
<dbReference type="InterPro" id="IPR042176">
    <property type="entry name" value="Pantoate_ligase_C"/>
</dbReference>
<dbReference type="InterPro" id="IPR014729">
    <property type="entry name" value="Rossmann-like_a/b/a_fold"/>
</dbReference>
<keyword evidence="6 8" id="KW-0067">ATP-binding</keyword>
<feature type="active site" description="Proton donor" evidence="8">
    <location>
        <position position="39"/>
    </location>
</feature>
<comment type="caution">
    <text evidence="9">The sequence shown here is derived from an EMBL/GenBank/DDBJ whole genome shotgun (WGS) entry which is preliminary data.</text>
</comment>
<dbReference type="InterPro" id="IPR004821">
    <property type="entry name" value="Cyt_trans-like"/>
</dbReference>
<evidence type="ECO:0000256" key="8">
    <source>
        <dbReference type="HAMAP-Rule" id="MF_00158"/>
    </source>
</evidence>
<evidence type="ECO:0000313" key="10">
    <source>
        <dbReference type="Proteomes" id="UP000601108"/>
    </source>
</evidence>
<dbReference type="HAMAP" id="MF_00158">
    <property type="entry name" value="PanC"/>
    <property type="match status" value="1"/>
</dbReference>
<protein>
    <recommendedName>
        <fullName evidence="8">Pantothenate synthetase</fullName>
        <shortName evidence="8">PS</shortName>
        <ecNumber evidence="8">6.3.2.1</ecNumber>
    </recommendedName>
    <alternativeName>
        <fullName evidence="8">Pantoate--beta-alanine ligase</fullName>
    </alternativeName>
    <alternativeName>
        <fullName evidence="8">Pantoate-activating enzyme</fullName>
    </alternativeName>
</protein>
<feature type="binding site" evidence="8">
    <location>
        <position position="63"/>
    </location>
    <ligand>
        <name>beta-alanine</name>
        <dbReference type="ChEBI" id="CHEBI:57966"/>
    </ligand>
</feature>
<name>A0A918N215_9FLAO</name>
<dbReference type="AlphaFoldDB" id="A0A918N215"/>
<comment type="similarity">
    <text evidence="2 8">Belongs to the pantothenate synthetase family.</text>
</comment>
<dbReference type="Proteomes" id="UP000601108">
    <property type="component" value="Unassembled WGS sequence"/>
</dbReference>
<dbReference type="InterPro" id="IPR003721">
    <property type="entry name" value="Pantoate_ligase"/>
</dbReference>
<feature type="binding site" evidence="8">
    <location>
        <position position="157"/>
    </location>
    <ligand>
        <name>(R)-pantoate</name>
        <dbReference type="ChEBI" id="CHEBI:15980"/>
    </ligand>
</feature>
<reference evidence="9 10" key="1">
    <citation type="journal article" date="2014" name="Int. J. Syst. Evol. Microbiol.">
        <title>Complete genome sequence of Corynebacterium casei LMG S-19264T (=DSM 44701T), isolated from a smear-ripened cheese.</title>
        <authorList>
            <consortium name="US DOE Joint Genome Institute (JGI-PGF)"/>
            <person name="Walter F."/>
            <person name="Albersmeier A."/>
            <person name="Kalinowski J."/>
            <person name="Ruckert C."/>
        </authorList>
    </citation>
    <scope>NUCLEOTIDE SEQUENCE [LARGE SCALE GENOMIC DNA]</scope>
    <source>
        <strain evidence="9 10">KCTC 12285</strain>
    </source>
</reference>
<dbReference type="EC" id="6.3.2.1" evidence="8"/>
<evidence type="ECO:0000256" key="2">
    <source>
        <dbReference type="ARBA" id="ARBA00009256"/>
    </source>
</evidence>
<keyword evidence="3 8" id="KW-0436">Ligase</keyword>
<feature type="binding site" evidence="8">
    <location>
        <begin position="151"/>
        <end position="154"/>
    </location>
    <ligand>
        <name>ATP</name>
        <dbReference type="ChEBI" id="CHEBI:30616"/>
    </ligand>
</feature>
<comment type="miscellaneous">
    <text evidence="8">The reaction proceeds by a bi uni uni bi ping pong mechanism.</text>
</comment>
<comment type="function">
    <text evidence="8">Catalyzes the condensation of pantoate with beta-alanine in an ATP-dependent reaction via a pantoyl-adenylate intermediate.</text>
</comment>
<dbReference type="NCBIfam" id="TIGR00018">
    <property type="entry name" value="panC"/>
    <property type="match status" value="1"/>
</dbReference>
<dbReference type="GO" id="GO:0015940">
    <property type="term" value="P:pantothenate biosynthetic process"/>
    <property type="evidence" value="ECO:0007669"/>
    <property type="project" value="UniProtKB-UniRule"/>
</dbReference>
<keyword evidence="10" id="KW-1185">Reference proteome</keyword>
<feature type="binding site" evidence="8">
    <location>
        <position position="63"/>
    </location>
    <ligand>
        <name>(R)-pantoate</name>
        <dbReference type="ChEBI" id="CHEBI:15980"/>
    </ligand>
</feature>
<dbReference type="Gene3D" id="3.40.50.620">
    <property type="entry name" value="HUPs"/>
    <property type="match status" value="1"/>
</dbReference>
<comment type="pathway">
    <text evidence="1 8">Cofactor biosynthesis; (R)-pantothenate biosynthesis; (R)-pantothenate from (R)-pantoate and beta-alanine: step 1/1.</text>
</comment>
<evidence type="ECO:0000256" key="4">
    <source>
        <dbReference type="ARBA" id="ARBA00022655"/>
    </source>
</evidence>
<organism evidence="9 10">
    <name type="scientific">Aquimarina muelleri</name>
    <dbReference type="NCBI Taxonomy" id="279356"/>
    <lineage>
        <taxon>Bacteria</taxon>
        <taxon>Pseudomonadati</taxon>
        <taxon>Bacteroidota</taxon>
        <taxon>Flavobacteriia</taxon>
        <taxon>Flavobacteriales</taxon>
        <taxon>Flavobacteriaceae</taxon>
        <taxon>Aquimarina</taxon>
    </lineage>
</organism>
<evidence type="ECO:0000256" key="3">
    <source>
        <dbReference type="ARBA" id="ARBA00022598"/>
    </source>
</evidence>
<evidence type="ECO:0000256" key="6">
    <source>
        <dbReference type="ARBA" id="ARBA00022840"/>
    </source>
</evidence>
<evidence type="ECO:0000313" key="9">
    <source>
        <dbReference type="EMBL" id="GGX07722.1"/>
    </source>
</evidence>
<keyword evidence="5 8" id="KW-0547">Nucleotide-binding</keyword>
<dbReference type="PANTHER" id="PTHR21299:SF1">
    <property type="entry name" value="PANTOATE--BETA-ALANINE LIGASE"/>
    <property type="match status" value="1"/>
</dbReference>
<feature type="binding site" evidence="8">
    <location>
        <begin position="188"/>
        <end position="191"/>
    </location>
    <ligand>
        <name>ATP</name>
        <dbReference type="ChEBI" id="CHEBI:30616"/>
    </ligand>
</feature>
<evidence type="ECO:0000256" key="5">
    <source>
        <dbReference type="ARBA" id="ARBA00022741"/>
    </source>
</evidence>
<dbReference type="GO" id="GO:0004592">
    <property type="term" value="F:pantoate-beta-alanine ligase activity"/>
    <property type="evidence" value="ECO:0007669"/>
    <property type="project" value="UniProtKB-UniRule"/>
</dbReference>
<accession>A0A918N215</accession>
<dbReference type="SUPFAM" id="SSF52374">
    <property type="entry name" value="Nucleotidylyl transferase"/>
    <property type="match status" value="1"/>
</dbReference>
<proteinExistence type="inferred from homology"/>
<keyword evidence="8" id="KW-0963">Cytoplasm</keyword>
<comment type="catalytic activity">
    <reaction evidence="7 8">
        <text>(R)-pantoate + beta-alanine + ATP = (R)-pantothenate + AMP + diphosphate + H(+)</text>
        <dbReference type="Rhea" id="RHEA:10912"/>
        <dbReference type="ChEBI" id="CHEBI:15378"/>
        <dbReference type="ChEBI" id="CHEBI:15980"/>
        <dbReference type="ChEBI" id="CHEBI:29032"/>
        <dbReference type="ChEBI" id="CHEBI:30616"/>
        <dbReference type="ChEBI" id="CHEBI:33019"/>
        <dbReference type="ChEBI" id="CHEBI:57966"/>
        <dbReference type="ChEBI" id="CHEBI:456215"/>
        <dbReference type="EC" id="6.3.2.1"/>
    </reaction>
</comment>
<dbReference type="NCBIfam" id="TIGR00125">
    <property type="entry name" value="cyt_tran_rel"/>
    <property type="match status" value="1"/>
</dbReference>
<dbReference type="EMBL" id="BMWS01000003">
    <property type="protein sequence ID" value="GGX07722.1"/>
    <property type="molecule type" value="Genomic_DNA"/>
</dbReference>
<feature type="binding site" evidence="8">
    <location>
        <begin position="32"/>
        <end position="39"/>
    </location>
    <ligand>
        <name>ATP</name>
        <dbReference type="ChEBI" id="CHEBI:30616"/>
    </ligand>
</feature>
<dbReference type="Gene3D" id="3.30.1300.10">
    <property type="entry name" value="Pantoate-beta-alanine ligase, C-terminal domain"/>
    <property type="match status" value="1"/>
</dbReference>
<evidence type="ECO:0000256" key="7">
    <source>
        <dbReference type="ARBA" id="ARBA00048258"/>
    </source>
</evidence>
<evidence type="ECO:0000256" key="1">
    <source>
        <dbReference type="ARBA" id="ARBA00004990"/>
    </source>
</evidence>
<dbReference type="GO" id="GO:0005524">
    <property type="term" value="F:ATP binding"/>
    <property type="evidence" value="ECO:0007669"/>
    <property type="project" value="UniProtKB-KW"/>
</dbReference>
<comment type="subcellular location">
    <subcellularLocation>
        <location evidence="8">Cytoplasm</location>
    </subcellularLocation>
</comment>
<sequence>MSMQVHEKRLDILVDVASIKKNKKTIGFVPTMGALHRGHLALVEKALKENDYVIVSIFVNPTQFNNDADLVNYPRTLDSDIELLSGLSKNIIVFAPTPKEIYGDKMLSTKYNFNGLEHEMEGKFRAGHFDGVGTVLKHFFTIVNPDKAYFGEKDFQQLQIVKKLVEIEKMTVQIIGCPIYREENGLALSSRNKRLNTKQLEASPFIYSVLQQVKKDFGTKSAFTLNNWVLGQFKNHDELKLEYFEIAKVSDLKSIKRKQKGTKYRAFIAVFAGEIRLIDNIALN</sequence>
<comment type="caution">
    <text evidence="8">Lacks conserved residue(s) required for the propagation of feature annotation.</text>
</comment>
<comment type="subunit">
    <text evidence="8">Homodimer.</text>
</comment>